<dbReference type="PANTHER" id="PTHR10772">
    <property type="entry name" value="10 KDA HEAT SHOCK PROTEIN"/>
    <property type="match status" value="1"/>
</dbReference>
<keyword evidence="4" id="KW-1185">Reference proteome</keyword>
<dbReference type="GO" id="GO:0005524">
    <property type="term" value="F:ATP binding"/>
    <property type="evidence" value="ECO:0007669"/>
    <property type="project" value="InterPro"/>
</dbReference>
<name>A0A1I1XFA7_9BACT</name>
<accession>A0A1I1XFA7</accession>
<dbReference type="STRING" id="385682.SAMN05444380_10620"/>
<proteinExistence type="inferred from homology"/>
<sequence length="151" mass="17269">MIDEIAIIKHFIILQSIVYLCSKKMVPGIDEKDLNKFIVVGDRVLIKPKTPEKRTKSGLFLPPNVQEKEKIHSGYVIKTGPGYPIPAIVEDDEPWKSKNENVRYVPLQPKEGDLAIYLQNSGYEIEFNNQKYVIVPQSAILMLIRDEGLFE</sequence>
<dbReference type="InParanoid" id="A0A1I1XFA7"/>
<dbReference type="AlphaFoldDB" id="A0A1I1XFA7"/>
<dbReference type="GO" id="GO:0046872">
    <property type="term" value="F:metal ion binding"/>
    <property type="evidence" value="ECO:0007669"/>
    <property type="project" value="TreeGrafter"/>
</dbReference>
<dbReference type="PANTHER" id="PTHR10772:SF58">
    <property type="entry name" value="CO-CHAPERONIN GROES"/>
    <property type="match status" value="1"/>
</dbReference>
<evidence type="ECO:0000256" key="1">
    <source>
        <dbReference type="ARBA" id="ARBA00006975"/>
    </source>
</evidence>
<dbReference type="InterPro" id="IPR020818">
    <property type="entry name" value="Chaperonin_GroES"/>
</dbReference>
<dbReference type="RefSeq" id="WP_010527091.1">
    <property type="nucleotide sequence ID" value="NZ_AFSL01000027.1"/>
</dbReference>
<comment type="similarity">
    <text evidence="1">Belongs to the GroES chaperonin family.</text>
</comment>
<evidence type="ECO:0000313" key="3">
    <source>
        <dbReference type="EMBL" id="SFE06084.1"/>
    </source>
</evidence>
<dbReference type="Pfam" id="PF00166">
    <property type="entry name" value="Cpn10"/>
    <property type="match status" value="1"/>
</dbReference>
<dbReference type="Proteomes" id="UP000181976">
    <property type="component" value="Unassembled WGS sequence"/>
</dbReference>
<reference evidence="3 4" key="1">
    <citation type="submission" date="2016-10" db="EMBL/GenBank/DDBJ databases">
        <authorList>
            <person name="de Groot N.N."/>
        </authorList>
    </citation>
    <scope>NUCLEOTIDE SEQUENCE [LARGE SCALE GENOMIC DNA]</scope>
    <source>
        <strain evidence="3 4">DSM 19012</strain>
    </source>
</reference>
<dbReference type="GO" id="GO:0051082">
    <property type="term" value="F:unfolded protein binding"/>
    <property type="evidence" value="ECO:0007669"/>
    <property type="project" value="TreeGrafter"/>
</dbReference>
<dbReference type="eggNOG" id="COG0234">
    <property type="taxonomic scope" value="Bacteria"/>
</dbReference>
<dbReference type="InterPro" id="IPR037124">
    <property type="entry name" value="Chaperonin_GroES_sf"/>
</dbReference>
<dbReference type="SMART" id="SM00883">
    <property type="entry name" value="Cpn10"/>
    <property type="match status" value="1"/>
</dbReference>
<dbReference type="Gene3D" id="2.30.33.40">
    <property type="entry name" value="GroES chaperonin"/>
    <property type="match status" value="1"/>
</dbReference>
<keyword evidence="2" id="KW-0143">Chaperone</keyword>
<dbReference type="InterPro" id="IPR011032">
    <property type="entry name" value="GroES-like_sf"/>
</dbReference>
<dbReference type="EMBL" id="FONA01000006">
    <property type="protein sequence ID" value="SFE06084.1"/>
    <property type="molecule type" value="Genomic_DNA"/>
</dbReference>
<evidence type="ECO:0000256" key="2">
    <source>
        <dbReference type="ARBA" id="ARBA00023186"/>
    </source>
</evidence>
<dbReference type="SUPFAM" id="SSF50129">
    <property type="entry name" value="GroES-like"/>
    <property type="match status" value="1"/>
</dbReference>
<evidence type="ECO:0000313" key="4">
    <source>
        <dbReference type="Proteomes" id="UP000181976"/>
    </source>
</evidence>
<organism evidence="3 4">
    <name type="scientific">Thermophagus xiamenensis</name>
    <dbReference type="NCBI Taxonomy" id="385682"/>
    <lineage>
        <taxon>Bacteria</taxon>
        <taxon>Pseudomonadati</taxon>
        <taxon>Bacteroidota</taxon>
        <taxon>Bacteroidia</taxon>
        <taxon>Marinilabiliales</taxon>
        <taxon>Marinilabiliaceae</taxon>
        <taxon>Thermophagus</taxon>
    </lineage>
</organism>
<protein>
    <submittedName>
        <fullName evidence="3">Co-chaperonin GroES (HSP10)</fullName>
    </submittedName>
</protein>
<gene>
    <name evidence="3" type="ORF">SAMN05444380_10620</name>
</gene>
<dbReference type="GO" id="GO:0051087">
    <property type="term" value="F:protein-folding chaperone binding"/>
    <property type="evidence" value="ECO:0007669"/>
    <property type="project" value="TreeGrafter"/>
</dbReference>
<dbReference type="GO" id="GO:0044183">
    <property type="term" value="F:protein folding chaperone"/>
    <property type="evidence" value="ECO:0007669"/>
    <property type="project" value="InterPro"/>
</dbReference>
<dbReference type="CDD" id="cd00320">
    <property type="entry name" value="cpn10"/>
    <property type="match status" value="1"/>
</dbReference>